<dbReference type="InterPro" id="IPR014710">
    <property type="entry name" value="RmlC-like_jellyroll"/>
</dbReference>
<evidence type="ECO:0000256" key="4">
    <source>
        <dbReference type="ARBA" id="ARBA00030762"/>
    </source>
</evidence>
<dbReference type="GO" id="GO:0005975">
    <property type="term" value="P:carbohydrate metabolic process"/>
    <property type="evidence" value="ECO:0007669"/>
    <property type="project" value="InterPro"/>
</dbReference>
<dbReference type="Proteomes" id="UP000192468">
    <property type="component" value="Unassembled WGS sequence"/>
</dbReference>
<evidence type="ECO:0000256" key="2">
    <source>
        <dbReference type="ARBA" id="ARBA00022833"/>
    </source>
</evidence>
<keyword evidence="9" id="KW-0413">Isomerase</keyword>
<feature type="domain" description="Phosphomannose isomerase type I catalytic" evidence="7">
    <location>
        <begin position="5"/>
        <end position="105"/>
    </location>
</feature>
<dbReference type="GO" id="GO:0008270">
    <property type="term" value="F:zinc ion binding"/>
    <property type="evidence" value="ECO:0007669"/>
    <property type="project" value="InterPro"/>
</dbReference>
<evidence type="ECO:0000256" key="6">
    <source>
        <dbReference type="PIRSR" id="PIRSR036894-2"/>
    </source>
</evidence>
<dbReference type="Pfam" id="PF20511">
    <property type="entry name" value="PMI_typeI_cat"/>
    <property type="match status" value="1"/>
</dbReference>
<evidence type="ECO:0000259" key="7">
    <source>
        <dbReference type="Pfam" id="PF20511"/>
    </source>
</evidence>
<sequence length="325" mass="37135">MYPLKFENLYYEKIWGGRDLKSYRENVPDGSIGESWDVACHPHGMSVVANGEYKGMKLEEVIKKFENKVLGDKINTEQFPLLIKLINAKDKLSVQVHPNDEYAHKVEGELGKTEIWYVVEAFEGANLVVGTKECTKEQFKEAINSGTLDKYLNRIPVKKGEVYFVKSGLVHAIGESVIIAEIQQNSDTTYRVYDYNRGREIHVDKALDVIDLKLKGKKSKGLKIEGENFDKTYYNLCDKFSFELYTVKTSVVEESDKERFYIFTCVEGNGHMKFDGGCETIQAGDSILIPAYLGKYEIKGQLKLLKSYVPDLEKVERNIISEIEF</sequence>
<feature type="binding site" evidence="5">
    <location>
        <position position="97"/>
    </location>
    <ligand>
        <name>Zn(2+)</name>
        <dbReference type="ChEBI" id="CHEBI:29105"/>
    </ligand>
</feature>
<accession>A0A1W1XPT7</accession>
<feature type="binding site" evidence="5">
    <location>
        <position position="114"/>
    </location>
    <ligand>
        <name>Zn(2+)</name>
        <dbReference type="ChEBI" id="CHEBI:29105"/>
    </ligand>
</feature>
<reference evidence="9 10" key="1">
    <citation type="submission" date="2017-04" db="EMBL/GenBank/DDBJ databases">
        <authorList>
            <person name="Afonso C.L."/>
            <person name="Miller P.J."/>
            <person name="Scott M.A."/>
            <person name="Spackman E."/>
            <person name="Goraichik I."/>
            <person name="Dimitrov K.M."/>
            <person name="Suarez D.L."/>
            <person name="Swayne D.E."/>
        </authorList>
    </citation>
    <scope>NUCLEOTIDE SEQUENCE [LARGE SCALE GENOMIC DNA]</scope>
    <source>
        <strain evidence="9 10">DSM 12555</strain>
    </source>
</reference>
<organism evidence="9 10">
    <name type="scientific">Clostridium acidisoli DSM 12555</name>
    <dbReference type="NCBI Taxonomy" id="1121291"/>
    <lineage>
        <taxon>Bacteria</taxon>
        <taxon>Bacillati</taxon>
        <taxon>Bacillota</taxon>
        <taxon>Clostridia</taxon>
        <taxon>Eubacteriales</taxon>
        <taxon>Clostridiaceae</taxon>
        <taxon>Clostridium</taxon>
    </lineage>
</organism>
<keyword evidence="10" id="KW-1185">Reference proteome</keyword>
<gene>
    <name evidence="9" type="ORF">SAMN02745134_02611</name>
</gene>
<dbReference type="EMBL" id="FWXH01000010">
    <property type="protein sequence ID" value="SMC25872.1"/>
    <property type="molecule type" value="Genomic_DNA"/>
</dbReference>
<dbReference type="STRING" id="1121291.SAMN02745134_02611"/>
<name>A0A1W1XPT7_9CLOT</name>
<dbReference type="Pfam" id="PF21621">
    <property type="entry name" value="MPI_cupin_dom"/>
    <property type="match status" value="1"/>
</dbReference>
<dbReference type="OrthoDB" id="9808275at2"/>
<proteinExistence type="predicted"/>
<evidence type="ECO:0000256" key="3">
    <source>
        <dbReference type="ARBA" id="ARBA00029741"/>
    </source>
</evidence>
<dbReference type="AlphaFoldDB" id="A0A1W1XPT7"/>
<feature type="active site" evidence="6">
    <location>
        <position position="191"/>
    </location>
</feature>
<dbReference type="InterPro" id="IPR014628">
    <property type="entry name" value="Man6P_isomerase_Firm_short"/>
</dbReference>
<dbReference type="InterPro" id="IPR051804">
    <property type="entry name" value="Carb_Metab_Reg_Kinase/Isom"/>
</dbReference>
<comment type="cofactor">
    <cofactor evidence="5">
        <name>Zn(2+)</name>
        <dbReference type="ChEBI" id="CHEBI:29105"/>
    </cofactor>
    <text evidence="5">Binds 1 zinc ion per subunit.</text>
</comment>
<dbReference type="InterPro" id="IPR049071">
    <property type="entry name" value="MPI_cupin_dom"/>
</dbReference>
<feature type="binding site" evidence="5">
    <location>
        <position position="171"/>
    </location>
    <ligand>
        <name>Zn(2+)</name>
        <dbReference type="ChEBI" id="CHEBI:29105"/>
    </ligand>
</feature>
<dbReference type="GO" id="GO:0004476">
    <property type="term" value="F:mannose-6-phosphate isomerase activity"/>
    <property type="evidence" value="ECO:0007669"/>
    <property type="project" value="InterPro"/>
</dbReference>
<dbReference type="RefSeq" id="WP_084116433.1">
    <property type="nucleotide sequence ID" value="NZ_FWXH01000010.1"/>
</dbReference>
<dbReference type="PANTHER" id="PTHR42742:SF3">
    <property type="entry name" value="FRUCTOKINASE"/>
    <property type="match status" value="1"/>
</dbReference>
<dbReference type="CDD" id="cd07010">
    <property type="entry name" value="cupin_PMI_type_I_N_bac"/>
    <property type="match status" value="1"/>
</dbReference>
<evidence type="ECO:0000256" key="1">
    <source>
        <dbReference type="ARBA" id="ARBA00022723"/>
    </source>
</evidence>
<dbReference type="InterPro" id="IPR046457">
    <property type="entry name" value="PMI_typeI_cat"/>
</dbReference>
<evidence type="ECO:0000259" key="8">
    <source>
        <dbReference type="Pfam" id="PF21621"/>
    </source>
</evidence>
<protein>
    <recommendedName>
        <fullName evidence="3">Phosphohexomutase</fullName>
    </recommendedName>
    <alternativeName>
        <fullName evidence="4">Phosphomannose isomerase</fullName>
    </alternativeName>
</protein>
<keyword evidence="1 5" id="KW-0479">Metal-binding</keyword>
<dbReference type="PIRSF" id="PIRSF036894">
    <property type="entry name" value="PMI_Firm_short"/>
    <property type="match status" value="1"/>
</dbReference>
<dbReference type="PANTHER" id="PTHR42742">
    <property type="entry name" value="TRANSCRIPTIONAL REPRESSOR MPRA"/>
    <property type="match status" value="1"/>
</dbReference>
<dbReference type="SUPFAM" id="SSF51182">
    <property type="entry name" value="RmlC-like cupins"/>
    <property type="match status" value="1"/>
</dbReference>
<keyword evidence="2 5" id="KW-0862">Zinc</keyword>
<evidence type="ECO:0000313" key="10">
    <source>
        <dbReference type="Proteomes" id="UP000192468"/>
    </source>
</evidence>
<evidence type="ECO:0000256" key="5">
    <source>
        <dbReference type="PIRSR" id="PIRSR036894-1"/>
    </source>
</evidence>
<feature type="domain" description="Mannose-6-phosphate isomerase cupin" evidence="8">
    <location>
        <begin position="231"/>
        <end position="309"/>
    </location>
</feature>
<dbReference type="InterPro" id="IPR011051">
    <property type="entry name" value="RmlC_Cupin_sf"/>
</dbReference>
<evidence type="ECO:0000313" key="9">
    <source>
        <dbReference type="EMBL" id="SMC25872.1"/>
    </source>
</evidence>
<dbReference type="Gene3D" id="2.60.120.10">
    <property type="entry name" value="Jelly Rolls"/>
    <property type="match status" value="2"/>
</dbReference>